<evidence type="ECO:0000256" key="1">
    <source>
        <dbReference type="SAM" id="SignalP"/>
    </source>
</evidence>
<dbReference type="EMBL" id="JARAKH010000038">
    <property type="protein sequence ID" value="KAK8383286.1"/>
    <property type="molecule type" value="Genomic_DNA"/>
</dbReference>
<protein>
    <submittedName>
        <fullName evidence="2">Uncharacterized protein</fullName>
    </submittedName>
</protein>
<feature type="signal peptide" evidence="1">
    <location>
        <begin position="1"/>
        <end position="33"/>
    </location>
</feature>
<evidence type="ECO:0000313" key="3">
    <source>
        <dbReference type="Proteomes" id="UP001487740"/>
    </source>
</evidence>
<evidence type="ECO:0000313" key="2">
    <source>
        <dbReference type="EMBL" id="KAK8383286.1"/>
    </source>
</evidence>
<feature type="chain" id="PRO_5043866879" evidence="1">
    <location>
        <begin position="34"/>
        <end position="148"/>
    </location>
</feature>
<dbReference type="Proteomes" id="UP001487740">
    <property type="component" value="Unassembled WGS sequence"/>
</dbReference>
<sequence length="148" mass="16684">MQRGLCVSMKLCMLVVLLLEIHLGIINDNKVSAVSSDNEEEVDLEWEVFGTANDRHYGVNILDKKGEVIISNPTDWVLRAVVHPNDYPASMALHKVKAMYQRLLNGESSQAGDNIPYVEAEIKAAEEQNNKRDQSVFANLLKWMWGEA</sequence>
<gene>
    <name evidence="2" type="ORF">O3P69_011635</name>
</gene>
<reference evidence="2 3" key="1">
    <citation type="submission" date="2023-03" db="EMBL/GenBank/DDBJ databases">
        <title>High-quality genome of Scylla paramamosain provides insights in environmental adaptation.</title>
        <authorList>
            <person name="Zhang L."/>
        </authorList>
    </citation>
    <scope>NUCLEOTIDE SEQUENCE [LARGE SCALE GENOMIC DNA]</scope>
    <source>
        <strain evidence="2">LZ_2023a</strain>
        <tissue evidence="2">Muscle</tissue>
    </source>
</reference>
<accession>A0AAW0T8V1</accession>
<name>A0AAW0T8V1_SCYPA</name>
<proteinExistence type="predicted"/>
<keyword evidence="3" id="KW-1185">Reference proteome</keyword>
<dbReference type="AlphaFoldDB" id="A0AAW0T8V1"/>
<keyword evidence="1" id="KW-0732">Signal</keyword>
<organism evidence="2 3">
    <name type="scientific">Scylla paramamosain</name>
    <name type="common">Mud crab</name>
    <dbReference type="NCBI Taxonomy" id="85552"/>
    <lineage>
        <taxon>Eukaryota</taxon>
        <taxon>Metazoa</taxon>
        <taxon>Ecdysozoa</taxon>
        <taxon>Arthropoda</taxon>
        <taxon>Crustacea</taxon>
        <taxon>Multicrustacea</taxon>
        <taxon>Malacostraca</taxon>
        <taxon>Eumalacostraca</taxon>
        <taxon>Eucarida</taxon>
        <taxon>Decapoda</taxon>
        <taxon>Pleocyemata</taxon>
        <taxon>Brachyura</taxon>
        <taxon>Eubrachyura</taxon>
        <taxon>Portunoidea</taxon>
        <taxon>Portunidae</taxon>
        <taxon>Portuninae</taxon>
        <taxon>Scylla</taxon>
    </lineage>
</organism>
<comment type="caution">
    <text evidence="2">The sequence shown here is derived from an EMBL/GenBank/DDBJ whole genome shotgun (WGS) entry which is preliminary data.</text>
</comment>